<accession>A0A565CGU2</accession>
<dbReference type="EMBL" id="CABITT030000008">
    <property type="protein sequence ID" value="VVB12903.1"/>
    <property type="molecule type" value="Genomic_DNA"/>
</dbReference>
<gene>
    <name evidence="1" type="ORF">ANE_LOCUS23347</name>
</gene>
<sequence length="102" mass="10862">MEVGSADLPDVRSALGSPLAKSIYSIDGNGRFLERNGDAAAFPLSYSASTFTSSCSFAFDTNDHRSRSSFGTSSMGINIESIILIEIWKSGLGLFAFVSVCH</sequence>
<dbReference type="Proteomes" id="UP000489600">
    <property type="component" value="Unassembled WGS sequence"/>
</dbReference>
<dbReference type="AlphaFoldDB" id="A0A565CGU2"/>
<protein>
    <submittedName>
        <fullName evidence="1">Uncharacterized protein</fullName>
    </submittedName>
</protein>
<evidence type="ECO:0000313" key="2">
    <source>
        <dbReference type="Proteomes" id="UP000489600"/>
    </source>
</evidence>
<evidence type="ECO:0000313" key="1">
    <source>
        <dbReference type="EMBL" id="VVB12903.1"/>
    </source>
</evidence>
<reference evidence="1" key="1">
    <citation type="submission" date="2019-07" db="EMBL/GenBank/DDBJ databases">
        <authorList>
            <person name="Dittberner H."/>
        </authorList>
    </citation>
    <scope>NUCLEOTIDE SEQUENCE [LARGE SCALE GENOMIC DNA]</scope>
</reference>
<organism evidence="1 2">
    <name type="scientific">Arabis nemorensis</name>
    <dbReference type="NCBI Taxonomy" id="586526"/>
    <lineage>
        <taxon>Eukaryota</taxon>
        <taxon>Viridiplantae</taxon>
        <taxon>Streptophyta</taxon>
        <taxon>Embryophyta</taxon>
        <taxon>Tracheophyta</taxon>
        <taxon>Spermatophyta</taxon>
        <taxon>Magnoliopsida</taxon>
        <taxon>eudicotyledons</taxon>
        <taxon>Gunneridae</taxon>
        <taxon>Pentapetalae</taxon>
        <taxon>rosids</taxon>
        <taxon>malvids</taxon>
        <taxon>Brassicales</taxon>
        <taxon>Brassicaceae</taxon>
        <taxon>Arabideae</taxon>
        <taxon>Arabis</taxon>
    </lineage>
</organism>
<comment type="caution">
    <text evidence="1">The sequence shown here is derived from an EMBL/GenBank/DDBJ whole genome shotgun (WGS) entry which is preliminary data.</text>
</comment>
<name>A0A565CGU2_9BRAS</name>
<keyword evidence="2" id="KW-1185">Reference proteome</keyword>
<proteinExistence type="predicted"/>